<evidence type="ECO:0000256" key="1">
    <source>
        <dbReference type="SAM" id="MobiDB-lite"/>
    </source>
</evidence>
<dbReference type="OMA" id="FSVRYVG"/>
<dbReference type="SUPFAM" id="SSF50729">
    <property type="entry name" value="PH domain-like"/>
    <property type="match status" value="1"/>
</dbReference>
<accession>A0A914A1J7</accession>
<protein>
    <recommendedName>
        <fullName evidence="4">PID domain-containing protein</fullName>
    </recommendedName>
</protein>
<sequence length="244" mass="27239">MFRKKKKERSDPKEAAIAAALEAAIDTEHPPRRQGSRESAVQTSHRGIPVGNSQSANNKSQGNTAMVHSNHPETHMVMNNPLFTDPASGLPGHHMSVELSVDFSVRYVGMIHNAQGLQHSEEDEVDLVNALDQAQREAQFKHADNQRDRVYLNLSKYGVKIIEAYSPAPQIVRWRFGLIEVIRLVHFEDSTGSQLLAMKMGKEGEDTYDCLLFQCEHQGQAKQICQLLGVLFDAVCQDPSLQPL</sequence>
<dbReference type="GO" id="GO:0005178">
    <property type="term" value="F:integrin binding"/>
    <property type="evidence" value="ECO:0007669"/>
    <property type="project" value="TreeGrafter"/>
</dbReference>
<dbReference type="Pfam" id="PF10480">
    <property type="entry name" value="ICAP-1_inte_bdg"/>
    <property type="match status" value="1"/>
</dbReference>
<evidence type="ECO:0000313" key="2">
    <source>
        <dbReference type="EnsemblMetazoa" id="XP_038057509.1"/>
    </source>
</evidence>
<feature type="compositionally biased region" description="Polar residues" evidence="1">
    <location>
        <begin position="37"/>
        <end position="67"/>
    </location>
</feature>
<dbReference type="GO" id="GO:1900025">
    <property type="term" value="P:negative regulation of substrate adhesion-dependent cell spreading"/>
    <property type="evidence" value="ECO:0007669"/>
    <property type="project" value="TreeGrafter"/>
</dbReference>
<dbReference type="OrthoDB" id="10060702at2759"/>
<dbReference type="GO" id="GO:0071944">
    <property type="term" value="C:cell periphery"/>
    <property type="evidence" value="ECO:0007669"/>
    <property type="project" value="TreeGrafter"/>
</dbReference>
<dbReference type="AlphaFoldDB" id="A0A914A1J7"/>
<proteinExistence type="predicted"/>
<dbReference type="GO" id="GO:0001726">
    <property type="term" value="C:ruffle"/>
    <property type="evidence" value="ECO:0007669"/>
    <property type="project" value="TreeGrafter"/>
</dbReference>
<dbReference type="PANTHER" id="PTHR32055:SF1">
    <property type="entry name" value="INTEGRIN BETA-1-BINDING PROTEIN 1"/>
    <property type="match status" value="1"/>
</dbReference>
<dbReference type="GeneID" id="119729076"/>
<dbReference type="PANTHER" id="PTHR32055">
    <property type="entry name" value="INTEGRIN BETA-1-BINDING PROTEIN 1"/>
    <property type="match status" value="1"/>
</dbReference>
<dbReference type="RefSeq" id="XP_038057509.1">
    <property type="nucleotide sequence ID" value="XM_038201581.1"/>
</dbReference>
<dbReference type="Proteomes" id="UP000887568">
    <property type="component" value="Unplaced"/>
</dbReference>
<dbReference type="GO" id="GO:0051895">
    <property type="term" value="P:negative regulation of focal adhesion assembly"/>
    <property type="evidence" value="ECO:0007669"/>
    <property type="project" value="TreeGrafter"/>
</dbReference>
<evidence type="ECO:0008006" key="4">
    <source>
        <dbReference type="Google" id="ProtNLM"/>
    </source>
</evidence>
<dbReference type="InterPro" id="IPR019517">
    <property type="entry name" value="Integrin-bd_ICAP-1"/>
</dbReference>
<keyword evidence="3" id="KW-1185">Reference proteome</keyword>
<name>A0A914A1J7_PATMI</name>
<organism evidence="2 3">
    <name type="scientific">Patiria miniata</name>
    <name type="common">Bat star</name>
    <name type="synonym">Asterina miniata</name>
    <dbReference type="NCBI Taxonomy" id="46514"/>
    <lineage>
        <taxon>Eukaryota</taxon>
        <taxon>Metazoa</taxon>
        <taxon>Echinodermata</taxon>
        <taxon>Eleutherozoa</taxon>
        <taxon>Asterozoa</taxon>
        <taxon>Asteroidea</taxon>
        <taxon>Valvatacea</taxon>
        <taxon>Valvatida</taxon>
        <taxon>Asterinidae</taxon>
        <taxon>Patiria</taxon>
    </lineage>
</organism>
<feature type="compositionally biased region" description="Low complexity" evidence="1">
    <location>
        <begin position="15"/>
        <end position="24"/>
    </location>
</feature>
<reference evidence="2" key="1">
    <citation type="submission" date="2022-11" db="UniProtKB">
        <authorList>
            <consortium name="EnsemblMetazoa"/>
        </authorList>
    </citation>
    <scope>IDENTIFICATION</scope>
</reference>
<evidence type="ECO:0000313" key="3">
    <source>
        <dbReference type="Proteomes" id="UP000887568"/>
    </source>
</evidence>
<feature type="region of interest" description="Disordered" evidence="1">
    <location>
        <begin position="1"/>
        <end position="67"/>
    </location>
</feature>
<dbReference type="EnsemblMetazoa" id="XM_038201581.1">
    <property type="protein sequence ID" value="XP_038057509.1"/>
    <property type="gene ID" value="LOC119729076"/>
</dbReference>
<dbReference type="GO" id="GO:0005856">
    <property type="term" value="C:cytoskeleton"/>
    <property type="evidence" value="ECO:0007669"/>
    <property type="project" value="TreeGrafter"/>
</dbReference>
<dbReference type="GO" id="GO:0030027">
    <property type="term" value="C:lamellipodium"/>
    <property type="evidence" value="ECO:0007669"/>
    <property type="project" value="TreeGrafter"/>
</dbReference>
<dbReference type="Gene3D" id="6.20.360.10">
    <property type="match status" value="1"/>
</dbReference>